<proteinExistence type="predicted"/>
<gene>
    <name evidence="1" type="ORF">A3L01_07395</name>
</gene>
<dbReference type="Pfam" id="PF02585">
    <property type="entry name" value="PIG-L"/>
    <property type="match status" value="1"/>
</dbReference>
<dbReference type="InterPro" id="IPR024078">
    <property type="entry name" value="LmbE-like_dom_sf"/>
</dbReference>
<name>A0A2Z2MHL9_9EURY</name>
<dbReference type="KEGG" id="tbs:A3L01_07395"/>
<reference evidence="1 2" key="1">
    <citation type="submission" date="2016-04" db="EMBL/GenBank/DDBJ databases">
        <title>Complete genome sequence of Thermococcus barossii type strain SHCK-94.</title>
        <authorList>
            <person name="Oger P.M."/>
        </authorList>
    </citation>
    <scope>NUCLEOTIDE SEQUENCE [LARGE SCALE GENOMIC DNA]</scope>
    <source>
        <strain evidence="1 2">SHCK-94</strain>
    </source>
</reference>
<dbReference type="SUPFAM" id="SSF102588">
    <property type="entry name" value="LmbE-like"/>
    <property type="match status" value="1"/>
</dbReference>
<dbReference type="PANTHER" id="PTHR12993:SF11">
    <property type="entry name" value="N-ACETYLGLUCOSAMINYL-PHOSPHATIDYLINOSITOL DE-N-ACETYLASE"/>
    <property type="match status" value="1"/>
</dbReference>
<accession>A0A2Z2MHL9</accession>
<dbReference type="GeneID" id="33326589"/>
<dbReference type="RefSeq" id="WP_232460697.1">
    <property type="nucleotide sequence ID" value="NZ_CP015101.1"/>
</dbReference>
<keyword evidence="2" id="KW-1185">Reference proteome</keyword>
<dbReference type="Proteomes" id="UP000250272">
    <property type="component" value="Chromosome"/>
</dbReference>
<evidence type="ECO:0000313" key="2">
    <source>
        <dbReference type="Proteomes" id="UP000250272"/>
    </source>
</evidence>
<protein>
    <submittedName>
        <fullName evidence="1">Diacetylchitobiose deacetylase</fullName>
    </submittedName>
</protein>
<dbReference type="Gene3D" id="3.40.50.10320">
    <property type="entry name" value="LmbE-like"/>
    <property type="match status" value="1"/>
</dbReference>
<dbReference type="AlphaFoldDB" id="A0A2Z2MHL9"/>
<organism evidence="1 2">
    <name type="scientific">Thermococcus barossii</name>
    <dbReference type="NCBI Taxonomy" id="54077"/>
    <lineage>
        <taxon>Archaea</taxon>
        <taxon>Methanobacteriati</taxon>
        <taxon>Methanobacteriota</taxon>
        <taxon>Thermococci</taxon>
        <taxon>Thermococcales</taxon>
        <taxon>Thermococcaceae</taxon>
        <taxon>Thermococcus</taxon>
    </lineage>
</organism>
<sequence>MKPILLAKARFRGASPEEFRELLKETLGFDVGMPFEGVERILCIQPHPDDCELAIGGTLARLSREGKEVEYLTLTDGSAGSRELPPEELRKVRRREQERAAEIIGVKKLLWLGYTDTKLPYSDDVREELIGIIRSERPDLVLAPDPWLPYEVHPDHRKAGLLAGEAAFFSALPNVGEGNPWDVPLLGFYYTDNPNHIEDVTGFLKLKLKALKAHESQFKEDWNSWEVFVRSVARFYGEIGGFKYGEGLRILPTVLFHANPLAGVL</sequence>
<dbReference type="InterPro" id="IPR003737">
    <property type="entry name" value="GlcNAc_PI_deacetylase-related"/>
</dbReference>
<dbReference type="EMBL" id="CP015101">
    <property type="protein sequence ID" value="ASJ05203.1"/>
    <property type="molecule type" value="Genomic_DNA"/>
</dbReference>
<dbReference type="PANTHER" id="PTHR12993">
    <property type="entry name" value="N-ACETYLGLUCOSAMINYL-PHOSPHATIDYLINOSITOL DE-N-ACETYLASE-RELATED"/>
    <property type="match status" value="1"/>
</dbReference>
<evidence type="ECO:0000313" key="1">
    <source>
        <dbReference type="EMBL" id="ASJ05203.1"/>
    </source>
</evidence>
<dbReference type="GO" id="GO:0016811">
    <property type="term" value="F:hydrolase activity, acting on carbon-nitrogen (but not peptide) bonds, in linear amides"/>
    <property type="evidence" value="ECO:0007669"/>
    <property type="project" value="TreeGrafter"/>
</dbReference>